<keyword evidence="1" id="KW-0812">Transmembrane</keyword>
<feature type="transmembrane region" description="Helical" evidence="1">
    <location>
        <begin position="27"/>
        <end position="52"/>
    </location>
</feature>
<evidence type="ECO:0000313" key="3">
    <source>
        <dbReference type="Proteomes" id="UP000324222"/>
    </source>
</evidence>
<evidence type="ECO:0000256" key="1">
    <source>
        <dbReference type="SAM" id="Phobius"/>
    </source>
</evidence>
<dbReference type="Proteomes" id="UP000324222">
    <property type="component" value="Unassembled WGS sequence"/>
</dbReference>
<sequence>MYDIRWIIIGVHLLCGCNVLGDEGRRLTAWCPGCLSAFSLCFLTSFLFATWLTHGPAYRSQKIEEKLEFPVLGECVAAAEAPTRLLEFQRCLRD</sequence>
<keyword evidence="1" id="KW-0472">Membrane</keyword>
<evidence type="ECO:0000313" key="2">
    <source>
        <dbReference type="EMBL" id="MPC56260.1"/>
    </source>
</evidence>
<accession>A0A5B7G7N3</accession>
<reference evidence="2 3" key="1">
    <citation type="submission" date="2019-05" db="EMBL/GenBank/DDBJ databases">
        <title>Another draft genome of Portunus trituberculatus and its Hox gene families provides insights of decapod evolution.</title>
        <authorList>
            <person name="Jeong J.-H."/>
            <person name="Song I."/>
            <person name="Kim S."/>
            <person name="Choi T."/>
            <person name="Kim D."/>
            <person name="Ryu S."/>
            <person name="Kim W."/>
        </authorList>
    </citation>
    <scope>NUCLEOTIDE SEQUENCE [LARGE SCALE GENOMIC DNA]</scope>
    <source>
        <tissue evidence="2">Muscle</tissue>
    </source>
</reference>
<comment type="caution">
    <text evidence="2">The sequence shown here is derived from an EMBL/GenBank/DDBJ whole genome shotgun (WGS) entry which is preliminary data.</text>
</comment>
<dbReference type="PROSITE" id="PS51257">
    <property type="entry name" value="PROKAR_LIPOPROTEIN"/>
    <property type="match status" value="1"/>
</dbReference>
<organism evidence="2 3">
    <name type="scientific">Portunus trituberculatus</name>
    <name type="common">Swimming crab</name>
    <name type="synonym">Neptunus trituberculatus</name>
    <dbReference type="NCBI Taxonomy" id="210409"/>
    <lineage>
        <taxon>Eukaryota</taxon>
        <taxon>Metazoa</taxon>
        <taxon>Ecdysozoa</taxon>
        <taxon>Arthropoda</taxon>
        <taxon>Crustacea</taxon>
        <taxon>Multicrustacea</taxon>
        <taxon>Malacostraca</taxon>
        <taxon>Eumalacostraca</taxon>
        <taxon>Eucarida</taxon>
        <taxon>Decapoda</taxon>
        <taxon>Pleocyemata</taxon>
        <taxon>Brachyura</taxon>
        <taxon>Eubrachyura</taxon>
        <taxon>Portunoidea</taxon>
        <taxon>Portunidae</taxon>
        <taxon>Portuninae</taxon>
        <taxon>Portunus</taxon>
    </lineage>
</organism>
<gene>
    <name evidence="2" type="ORF">E2C01_050213</name>
</gene>
<keyword evidence="1" id="KW-1133">Transmembrane helix</keyword>
<dbReference type="AlphaFoldDB" id="A0A5B7G7N3"/>
<proteinExistence type="predicted"/>
<keyword evidence="3" id="KW-1185">Reference proteome</keyword>
<protein>
    <submittedName>
        <fullName evidence="2">Uncharacterized protein</fullName>
    </submittedName>
</protein>
<name>A0A5B7G7N3_PORTR</name>
<dbReference type="EMBL" id="VSRR010013810">
    <property type="protein sequence ID" value="MPC56260.1"/>
    <property type="molecule type" value="Genomic_DNA"/>
</dbReference>